<organism evidence="1">
    <name type="scientific">marine sediment metagenome</name>
    <dbReference type="NCBI Taxonomy" id="412755"/>
    <lineage>
        <taxon>unclassified sequences</taxon>
        <taxon>metagenomes</taxon>
        <taxon>ecological metagenomes</taxon>
    </lineage>
</organism>
<sequence>MTIGIEAMQITQAEADSRRDALRTFCACEKAAAIVGLQRRLKYAGYTENVV</sequence>
<dbReference type="AlphaFoldDB" id="A0A0F9T900"/>
<name>A0A0F9T900_9ZZZZ</name>
<protein>
    <submittedName>
        <fullName evidence="1">Uncharacterized protein</fullName>
    </submittedName>
</protein>
<evidence type="ECO:0000313" key="1">
    <source>
        <dbReference type="EMBL" id="KKN77710.1"/>
    </source>
</evidence>
<gene>
    <name evidence="1" type="ORF">LCGC14_0356840</name>
</gene>
<dbReference type="EMBL" id="LAZR01000274">
    <property type="protein sequence ID" value="KKN77710.1"/>
    <property type="molecule type" value="Genomic_DNA"/>
</dbReference>
<proteinExistence type="predicted"/>
<accession>A0A0F9T900</accession>
<comment type="caution">
    <text evidence="1">The sequence shown here is derived from an EMBL/GenBank/DDBJ whole genome shotgun (WGS) entry which is preliminary data.</text>
</comment>
<reference evidence="1" key="1">
    <citation type="journal article" date="2015" name="Nature">
        <title>Complex archaea that bridge the gap between prokaryotes and eukaryotes.</title>
        <authorList>
            <person name="Spang A."/>
            <person name="Saw J.H."/>
            <person name="Jorgensen S.L."/>
            <person name="Zaremba-Niedzwiedzka K."/>
            <person name="Martijn J."/>
            <person name="Lind A.E."/>
            <person name="van Eijk R."/>
            <person name="Schleper C."/>
            <person name="Guy L."/>
            <person name="Ettema T.J."/>
        </authorList>
    </citation>
    <scope>NUCLEOTIDE SEQUENCE</scope>
</reference>